<protein>
    <submittedName>
        <fullName evidence="3">ATP-binding protein</fullName>
    </submittedName>
</protein>
<dbReference type="RefSeq" id="WP_149569357.1">
    <property type="nucleotide sequence ID" value="NZ_CP035807.1"/>
</dbReference>
<reference evidence="3 4" key="1">
    <citation type="submission" date="2019-02" db="EMBL/GenBank/DDBJ databases">
        <authorList>
            <person name="Fomenkov A."/>
            <person name="Dubinina G."/>
            <person name="Grabovich M."/>
            <person name="Vincze T."/>
            <person name="Roberts R.J."/>
        </authorList>
    </citation>
    <scope>NUCLEOTIDE SEQUENCE [LARGE SCALE GENOMIC DNA]</scope>
    <source>
        <strain evidence="3 4">P</strain>
    </source>
</reference>
<feature type="domain" description="AAA" evidence="1">
    <location>
        <begin position="18"/>
        <end position="131"/>
    </location>
</feature>
<dbReference type="PANTHER" id="PTHR33295">
    <property type="entry name" value="ATPASE"/>
    <property type="match status" value="1"/>
</dbReference>
<dbReference type="Proteomes" id="UP000323824">
    <property type="component" value="Chromosome"/>
</dbReference>
<accession>A0A5C1QDH6</accession>
<organism evidence="3 4">
    <name type="scientific">Thiospirochaeta perfilievii</name>
    <dbReference type="NCBI Taxonomy" id="252967"/>
    <lineage>
        <taxon>Bacteria</taxon>
        <taxon>Pseudomonadati</taxon>
        <taxon>Spirochaetota</taxon>
        <taxon>Spirochaetia</taxon>
        <taxon>Spirochaetales</taxon>
        <taxon>Spirochaetaceae</taxon>
        <taxon>Thiospirochaeta</taxon>
    </lineage>
</organism>
<keyword evidence="4" id="KW-1185">Reference proteome</keyword>
<dbReference type="PANTHER" id="PTHR33295:SF7">
    <property type="entry name" value="ATPASE"/>
    <property type="match status" value="1"/>
</dbReference>
<dbReference type="InterPro" id="IPR041682">
    <property type="entry name" value="AAA_14"/>
</dbReference>
<keyword evidence="3" id="KW-0067">ATP-binding</keyword>
<reference evidence="3 4" key="2">
    <citation type="submission" date="2019-09" db="EMBL/GenBank/DDBJ databases">
        <title>Complete Genome Sequence and Methylome Analysis of free living Spirochaetas.</title>
        <authorList>
            <person name="Leshcheva N."/>
            <person name="Mikheeva N."/>
        </authorList>
    </citation>
    <scope>NUCLEOTIDE SEQUENCE [LARGE SCALE GENOMIC DNA]</scope>
    <source>
        <strain evidence="3 4">P</strain>
    </source>
</reference>
<dbReference type="AlphaFoldDB" id="A0A5C1QDH6"/>
<dbReference type="InterPro" id="IPR025420">
    <property type="entry name" value="DUF4143"/>
</dbReference>
<evidence type="ECO:0000313" key="4">
    <source>
        <dbReference type="Proteomes" id="UP000323824"/>
    </source>
</evidence>
<evidence type="ECO:0000259" key="2">
    <source>
        <dbReference type="Pfam" id="PF13635"/>
    </source>
</evidence>
<dbReference type="KEGG" id="sper:EW093_15990"/>
<dbReference type="InterPro" id="IPR027417">
    <property type="entry name" value="P-loop_NTPase"/>
</dbReference>
<evidence type="ECO:0000259" key="1">
    <source>
        <dbReference type="Pfam" id="PF13173"/>
    </source>
</evidence>
<dbReference type="Pfam" id="PF13635">
    <property type="entry name" value="DUF4143"/>
    <property type="match status" value="1"/>
</dbReference>
<dbReference type="OrthoDB" id="9801806at2"/>
<evidence type="ECO:0000313" key="3">
    <source>
        <dbReference type="EMBL" id="QEN06123.1"/>
    </source>
</evidence>
<sequence length="409" mass="47996">MKRFAYNQLLEWKKMDNSQLLLIGGVPRVGKTGLILQFAKTEFKKYLYYETKSSLIKLQKDVEELESGSLIILDNLNGDKDTLFEVKQLSLKFDNIYFILIDSFAKVARGESRRIQLNYLIIYPLTFEEFLINVNYDLFCKLASINNILDLDKEFNDNILKYFHDYLFVGGMPSVVELYINSGLVYEEIRENQALVFNEILSRIDKFYKTTESKNLIKILRLIFPTLVRENRKFKLSDISISKRFTTFKSYFDILEKLNLVYITRQLKNNINDIDQKSMNIFLFDIGLLGFLGDVPHSLYNSYLLLNQITVGLLQNFVANELYSTTNKKVFFWNHNMAKIEFVLVNDDYILPIEVKNDLSGKLKSLNTFSSKFDISKKIRLNLSSPEKRADVNIYPIYLIKNLYRKFIS</sequence>
<dbReference type="GO" id="GO:0005524">
    <property type="term" value="F:ATP binding"/>
    <property type="evidence" value="ECO:0007669"/>
    <property type="project" value="UniProtKB-KW"/>
</dbReference>
<dbReference type="SUPFAM" id="SSF52540">
    <property type="entry name" value="P-loop containing nucleoside triphosphate hydrolases"/>
    <property type="match status" value="1"/>
</dbReference>
<proteinExistence type="predicted"/>
<feature type="domain" description="DUF4143" evidence="2">
    <location>
        <begin position="213"/>
        <end position="356"/>
    </location>
</feature>
<name>A0A5C1QDH6_9SPIO</name>
<gene>
    <name evidence="3" type="ORF">EW093_15990</name>
</gene>
<dbReference type="EMBL" id="CP035807">
    <property type="protein sequence ID" value="QEN06123.1"/>
    <property type="molecule type" value="Genomic_DNA"/>
</dbReference>
<keyword evidence="3" id="KW-0547">Nucleotide-binding</keyword>
<dbReference type="Pfam" id="PF13173">
    <property type="entry name" value="AAA_14"/>
    <property type="match status" value="1"/>
</dbReference>